<evidence type="ECO:0000313" key="2">
    <source>
        <dbReference type="EMBL" id="KAG7284390.1"/>
    </source>
</evidence>
<evidence type="ECO:0000256" key="1">
    <source>
        <dbReference type="SAM" id="SignalP"/>
    </source>
</evidence>
<dbReference type="Proteomes" id="UP001197093">
    <property type="component" value="Unassembled WGS sequence"/>
</dbReference>
<feature type="chain" id="PRO_5042259333" evidence="1">
    <location>
        <begin position="17"/>
        <end position="234"/>
    </location>
</feature>
<organism evidence="2 3">
    <name type="scientific">Staphylotrichum longicolle</name>
    <dbReference type="NCBI Taxonomy" id="669026"/>
    <lineage>
        <taxon>Eukaryota</taxon>
        <taxon>Fungi</taxon>
        <taxon>Dikarya</taxon>
        <taxon>Ascomycota</taxon>
        <taxon>Pezizomycotina</taxon>
        <taxon>Sordariomycetes</taxon>
        <taxon>Sordariomycetidae</taxon>
        <taxon>Sordariales</taxon>
        <taxon>Chaetomiaceae</taxon>
        <taxon>Staphylotrichum</taxon>
    </lineage>
</organism>
<feature type="signal peptide" evidence="1">
    <location>
        <begin position="1"/>
        <end position="16"/>
    </location>
</feature>
<keyword evidence="1" id="KW-0732">Signal</keyword>
<evidence type="ECO:0000313" key="3">
    <source>
        <dbReference type="Proteomes" id="UP001197093"/>
    </source>
</evidence>
<name>A0AAD4ENN2_9PEZI</name>
<accession>A0AAD4ENN2</accession>
<proteinExistence type="predicted"/>
<dbReference type="EMBL" id="JAHCVI010000006">
    <property type="protein sequence ID" value="KAG7284390.1"/>
    <property type="molecule type" value="Genomic_DNA"/>
</dbReference>
<gene>
    <name evidence="2" type="ORF">NEMBOFW57_010763</name>
</gene>
<keyword evidence="3" id="KW-1185">Reference proteome</keyword>
<reference evidence="2" key="1">
    <citation type="submission" date="2023-02" db="EMBL/GenBank/DDBJ databases">
        <authorList>
            <person name="Palmer J.M."/>
        </authorList>
    </citation>
    <scope>NUCLEOTIDE SEQUENCE</scope>
    <source>
        <strain evidence="2">FW57</strain>
    </source>
</reference>
<dbReference type="AlphaFoldDB" id="A0AAD4ENN2"/>
<sequence length="234" mass="24926">MVLPACFLTIPALATTVIESGYRVPATLAYAPTNTNYFGVVTATGPASATAPCTLPLSVSGKAYAVTPVVYVPRAAPGNIYPWEYGKLDNYTCDPIPAASINKGNFQFACKSLRGKDMGQGFHIISWNLPTAAGISIKPYNFIAYPPTSTPKYVVNTAKAKTTLVPTTNAVVTTTRTVTESLAVVLAVPKVQTSSLVFELQFAMLAAQRFTPIRIRMLGMTVPTTTMARPPTPT</sequence>
<comment type="caution">
    <text evidence="2">The sequence shown here is derived from an EMBL/GenBank/DDBJ whole genome shotgun (WGS) entry which is preliminary data.</text>
</comment>
<protein>
    <submittedName>
        <fullName evidence="2">Uncharacterized protein</fullName>
    </submittedName>
</protein>